<feature type="compositionally biased region" description="Low complexity" evidence="1">
    <location>
        <begin position="166"/>
        <end position="201"/>
    </location>
</feature>
<feature type="region of interest" description="Disordered" evidence="1">
    <location>
        <begin position="76"/>
        <end position="204"/>
    </location>
</feature>
<reference evidence="2 3" key="1">
    <citation type="submission" date="2016-08" db="EMBL/GenBank/DDBJ databases">
        <title>A Parts List for Fungal Cellulosomes Revealed by Comparative Genomics.</title>
        <authorList>
            <consortium name="DOE Joint Genome Institute"/>
            <person name="Haitjema C.H."/>
            <person name="Gilmore S.P."/>
            <person name="Henske J.K."/>
            <person name="Solomon K.V."/>
            <person name="De Groot R."/>
            <person name="Kuo A."/>
            <person name="Mondo S.J."/>
            <person name="Salamov A.A."/>
            <person name="Labutti K."/>
            <person name="Zhao Z."/>
            <person name="Chiniquy J."/>
            <person name="Barry K."/>
            <person name="Brewer H.M."/>
            <person name="Purvine S.O."/>
            <person name="Wright A.T."/>
            <person name="Boxma B."/>
            <person name="Van Alen T."/>
            <person name="Hackstein J.H."/>
            <person name="Baker S.E."/>
            <person name="Grigoriev I.V."/>
            <person name="O'Malley M.A."/>
        </authorList>
    </citation>
    <scope>NUCLEOTIDE SEQUENCE [LARGE SCALE GENOMIC DNA]</scope>
    <source>
        <strain evidence="2 3">G1</strain>
    </source>
</reference>
<proteinExistence type="predicted"/>
<feature type="compositionally biased region" description="Basic and acidic residues" evidence="1">
    <location>
        <begin position="76"/>
        <end position="142"/>
    </location>
</feature>
<name>A0A1Y2EGF9_9FUNG</name>
<accession>A0A1Y2EGF9</accession>
<dbReference type="EMBL" id="MCOG01000042">
    <property type="protein sequence ID" value="ORY70668.1"/>
    <property type="molecule type" value="Genomic_DNA"/>
</dbReference>
<comment type="caution">
    <text evidence="2">The sequence shown here is derived from an EMBL/GenBank/DDBJ whole genome shotgun (WGS) entry which is preliminary data.</text>
</comment>
<sequence length="328" mass="36986">MSNDIYHSITQIPTFITKTGLNLINNYPDRYSQELNSMSDCSVESYYADGYYGDSYESLQGLDYDSASHLDIEKEGMDELEKDNEEKIKIGSKENENENENEQEKKKEKEKENEKEKKKEDGKEMKSRLPLDAQDSIHHENLKQSVSSAVSVDFPKNRTAHSCTRSSQSPSQHCYCSCHSSTSSVTSNGSNSSSSDQSSDPDTQKTRYIIKKIKKLILINRNNSHIIANNEDYDNGIGNIVNSSNNTMSKYNNTLNHSKMVDTPEKIDSNIELNIASSPVSNLIQSCPQSFTNNITNKIKLESNQNKIAPKISSLPVKKKIIFMILII</sequence>
<dbReference type="AlphaFoldDB" id="A0A1Y2EGF9"/>
<evidence type="ECO:0000313" key="2">
    <source>
        <dbReference type="EMBL" id="ORY70668.1"/>
    </source>
</evidence>
<evidence type="ECO:0000313" key="3">
    <source>
        <dbReference type="Proteomes" id="UP000193920"/>
    </source>
</evidence>
<evidence type="ECO:0000256" key="1">
    <source>
        <dbReference type="SAM" id="MobiDB-lite"/>
    </source>
</evidence>
<dbReference type="Proteomes" id="UP000193920">
    <property type="component" value="Unassembled WGS sequence"/>
</dbReference>
<gene>
    <name evidence="2" type="ORF">LY90DRAFT_667314</name>
</gene>
<protein>
    <submittedName>
        <fullName evidence="2">Uncharacterized protein</fullName>
    </submittedName>
</protein>
<keyword evidence="3" id="KW-1185">Reference proteome</keyword>
<organism evidence="2 3">
    <name type="scientific">Neocallimastix californiae</name>
    <dbReference type="NCBI Taxonomy" id="1754190"/>
    <lineage>
        <taxon>Eukaryota</taxon>
        <taxon>Fungi</taxon>
        <taxon>Fungi incertae sedis</taxon>
        <taxon>Chytridiomycota</taxon>
        <taxon>Chytridiomycota incertae sedis</taxon>
        <taxon>Neocallimastigomycetes</taxon>
        <taxon>Neocallimastigales</taxon>
        <taxon>Neocallimastigaceae</taxon>
        <taxon>Neocallimastix</taxon>
    </lineage>
</organism>